<proteinExistence type="predicted"/>
<dbReference type="AlphaFoldDB" id="A0A0C3CLR0"/>
<organism evidence="1 2">
    <name type="scientific">Hebeloma cylindrosporum</name>
    <dbReference type="NCBI Taxonomy" id="76867"/>
    <lineage>
        <taxon>Eukaryota</taxon>
        <taxon>Fungi</taxon>
        <taxon>Dikarya</taxon>
        <taxon>Basidiomycota</taxon>
        <taxon>Agaricomycotina</taxon>
        <taxon>Agaricomycetes</taxon>
        <taxon>Agaricomycetidae</taxon>
        <taxon>Agaricales</taxon>
        <taxon>Agaricineae</taxon>
        <taxon>Hymenogastraceae</taxon>
        <taxon>Hebeloma</taxon>
    </lineage>
</organism>
<evidence type="ECO:0000313" key="1">
    <source>
        <dbReference type="EMBL" id="KIM45059.1"/>
    </source>
</evidence>
<dbReference type="HOGENOM" id="CLU_1142687_0_0_1"/>
<evidence type="ECO:0000313" key="2">
    <source>
        <dbReference type="Proteomes" id="UP000053424"/>
    </source>
</evidence>
<keyword evidence="2" id="KW-1185">Reference proteome</keyword>
<name>A0A0C3CLR0_HEBCY</name>
<reference evidence="1 2" key="1">
    <citation type="submission" date="2014-04" db="EMBL/GenBank/DDBJ databases">
        <authorList>
            <consortium name="DOE Joint Genome Institute"/>
            <person name="Kuo A."/>
            <person name="Gay G."/>
            <person name="Dore J."/>
            <person name="Kohler A."/>
            <person name="Nagy L.G."/>
            <person name="Floudas D."/>
            <person name="Copeland A."/>
            <person name="Barry K.W."/>
            <person name="Cichocki N."/>
            <person name="Veneault-Fourrey C."/>
            <person name="LaButti K."/>
            <person name="Lindquist E.A."/>
            <person name="Lipzen A."/>
            <person name="Lundell T."/>
            <person name="Morin E."/>
            <person name="Murat C."/>
            <person name="Sun H."/>
            <person name="Tunlid A."/>
            <person name="Henrissat B."/>
            <person name="Grigoriev I.V."/>
            <person name="Hibbett D.S."/>
            <person name="Martin F."/>
            <person name="Nordberg H.P."/>
            <person name="Cantor M.N."/>
            <person name="Hua S.X."/>
        </authorList>
    </citation>
    <scope>NUCLEOTIDE SEQUENCE [LARGE SCALE GENOMIC DNA]</scope>
    <source>
        <strain evidence="2">h7</strain>
    </source>
</reference>
<dbReference type="EMBL" id="KN831772">
    <property type="protein sequence ID" value="KIM45059.1"/>
    <property type="molecule type" value="Genomic_DNA"/>
</dbReference>
<dbReference type="OrthoDB" id="58416at2759"/>
<gene>
    <name evidence="1" type="ORF">M413DRAFT_328441</name>
</gene>
<protein>
    <submittedName>
        <fullName evidence="1">Uncharacterized protein</fullName>
    </submittedName>
</protein>
<reference evidence="2" key="2">
    <citation type="submission" date="2015-01" db="EMBL/GenBank/DDBJ databases">
        <title>Evolutionary Origins and Diversification of the Mycorrhizal Mutualists.</title>
        <authorList>
            <consortium name="DOE Joint Genome Institute"/>
            <consortium name="Mycorrhizal Genomics Consortium"/>
            <person name="Kohler A."/>
            <person name="Kuo A."/>
            <person name="Nagy L.G."/>
            <person name="Floudas D."/>
            <person name="Copeland A."/>
            <person name="Barry K.W."/>
            <person name="Cichocki N."/>
            <person name="Veneault-Fourrey C."/>
            <person name="LaButti K."/>
            <person name="Lindquist E.A."/>
            <person name="Lipzen A."/>
            <person name="Lundell T."/>
            <person name="Morin E."/>
            <person name="Murat C."/>
            <person name="Riley R."/>
            <person name="Ohm R."/>
            <person name="Sun H."/>
            <person name="Tunlid A."/>
            <person name="Henrissat B."/>
            <person name="Grigoriev I.V."/>
            <person name="Hibbett D.S."/>
            <person name="Martin F."/>
        </authorList>
    </citation>
    <scope>NUCLEOTIDE SEQUENCE [LARGE SCALE GENOMIC DNA]</scope>
    <source>
        <strain evidence="2">h7</strain>
    </source>
</reference>
<accession>A0A0C3CLR0</accession>
<sequence>MKNALIRGLNAIYAVAPKIKASHPAFQHFLEYIEVVCEMIMLHLQGDEVFLESLSQKCTGYRWVANKNITSLQNPLNALRQLVSEWKRNGNSYQASRLQSSLSSMEDLLVDVLRKQVAKLRGDALPESVSNSDLHSLIIGNMIWLGTNSDISILLPFCMSHHDPRTSQFWPPITADAIAAMPELVKAHPNIWKFAPFNPVTKAANKSF</sequence>
<dbReference type="Proteomes" id="UP000053424">
    <property type="component" value="Unassembled WGS sequence"/>
</dbReference>